<organism evidence="12 13">
    <name type="scientific">Lactuca saligna</name>
    <name type="common">Willowleaf lettuce</name>
    <dbReference type="NCBI Taxonomy" id="75948"/>
    <lineage>
        <taxon>Eukaryota</taxon>
        <taxon>Viridiplantae</taxon>
        <taxon>Streptophyta</taxon>
        <taxon>Embryophyta</taxon>
        <taxon>Tracheophyta</taxon>
        <taxon>Spermatophyta</taxon>
        <taxon>Magnoliopsida</taxon>
        <taxon>eudicotyledons</taxon>
        <taxon>Gunneridae</taxon>
        <taxon>Pentapetalae</taxon>
        <taxon>asterids</taxon>
        <taxon>campanulids</taxon>
        <taxon>Asterales</taxon>
        <taxon>Asteraceae</taxon>
        <taxon>Cichorioideae</taxon>
        <taxon>Cichorieae</taxon>
        <taxon>Lactucinae</taxon>
        <taxon>Lactuca</taxon>
    </lineage>
</organism>
<keyword evidence="13" id="KW-1185">Reference proteome</keyword>
<accession>A0AA36E6U6</accession>
<dbReference type="GO" id="GO:0005886">
    <property type="term" value="C:plasma membrane"/>
    <property type="evidence" value="ECO:0007669"/>
    <property type="project" value="UniProtKB-SubCell"/>
</dbReference>
<keyword evidence="6" id="KW-1015">Disulfide bond</keyword>
<dbReference type="SUPFAM" id="SSF49503">
    <property type="entry name" value="Cupredoxins"/>
    <property type="match status" value="1"/>
</dbReference>
<name>A0AA36E6U6_LACSI</name>
<dbReference type="AlphaFoldDB" id="A0AA36E6U6"/>
<evidence type="ECO:0000313" key="13">
    <source>
        <dbReference type="Proteomes" id="UP001177003"/>
    </source>
</evidence>
<evidence type="ECO:0000256" key="2">
    <source>
        <dbReference type="ARBA" id="ARBA00022475"/>
    </source>
</evidence>
<gene>
    <name evidence="12" type="ORF">LSALG_LOCUS23144</name>
</gene>
<feature type="transmembrane region" description="Helical" evidence="10">
    <location>
        <begin position="63"/>
        <end position="81"/>
    </location>
</feature>
<dbReference type="GO" id="GO:0098552">
    <property type="term" value="C:side of membrane"/>
    <property type="evidence" value="ECO:0007669"/>
    <property type="project" value="UniProtKB-KW"/>
</dbReference>
<dbReference type="Proteomes" id="UP001177003">
    <property type="component" value="Chromosome 5"/>
</dbReference>
<evidence type="ECO:0000256" key="8">
    <source>
        <dbReference type="ARBA" id="ARBA00023288"/>
    </source>
</evidence>
<evidence type="ECO:0000259" key="11">
    <source>
        <dbReference type="PROSITE" id="PS51485"/>
    </source>
</evidence>
<dbReference type="GO" id="GO:0009055">
    <property type="term" value="F:electron transfer activity"/>
    <property type="evidence" value="ECO:0007669"/>
    <property type="project" value="InterPro"/>
</dbReference>
<evidence type="ECO:0000256" key="6">
    <source>
        <dbReference type="ARBA" id="ARBA00023157"/>
    </source>
</evidence>
<dbReference type="EMBL" id="OX465081">
    <property type="protein sequence ID" value="CAI9283555.1"/>
    <property type="molecule type" value="Genomic_DNA"/>
</dbReference>
<proteinExistence type="inferred from homology"/>
<keyword evidence="5 10" id="KW-0472">Membrane</keyword>
<keyword evidence="10" id="KW-0812">Transmembrane</keyword>
<reference evidence="12" key="1">
    <citation type="submission" date="2023-04" db="EMBL/GenBank/DDBJ databases">
        <authorList>
            <person name="Vijverberg K."/>
            <person name="Xiong W."/>
            <person name="Schranz E."/>
        </authorList>
    </citation>
    <scope>NUCLEOTIDE SEQUENCE</scope>
</reference>
<dbReference type="Gene3D" id="2.60.40.420">
    <property type="entry name" value="Cupredoxins - blue copper proteins"/>
    <property type="match status" value="1"/>
</dbReference>
<dbReference type="FunFam" id="2.60.40.420:FF:000034">
    <property type="entry name" value="Cupredoxin superfamily protein"/>
    <property type="match status" value="1"/>
</dbReference>
<feature type="transmembrane region" description="Helical" evidence="10">
    <location>
        <begin position="199"/>
        <end position="219"/>
    </location>
</feature>
<keyword evidence="10" id="KW-1133">Transmembrane helix</keyword>
<evidence type="ECO:0000256" key="9">
    <source>
        <dbReference type="ARBA" id="ARBA00035011"/>
    </source>
</evidence>
<sequence length="220" mass="24139">MLCMPPKKRVGKRRITKSFTLHPSFFMPTIPLQIHSPNPPDFTTTTTTSTSTSTLFLVLTQPTPPMAAIVLVALLSLLVSIQKGDAHDLKIGSSGDWSIASAPYTTWAERARFSIGDTILFNYDGSKDSLLLVSQADYNNCNTASPIEKHNDGHTVITLERSGPHYFISGVPENCKKNEKVTIVVMADRSQKATSESPFVASSNFLIFFCLVGVFACFFI</sequence>
<comment type="subcellular location">
    <subcellularLocation>
        <location evidence="1">Cell membrane</location>
        <topology evidence="1">Lipid-anchor</topology>
        <topology evidence="1">GPI-anchor</topology>
    </subcellularLocation>
</comment>
<dbReference type="InterPro" id="IPR041846">
    <property type="entry name" value="ENL_dom"/>
</dbReference>
<dbReference type="CDD" id="cd11019">
    <property type="entry name" value="OsENODL1_like"/>
    <property type="match status" value="1"/>
</dbReference>
<dbReference type="InterPro" id="IPR008972">
    <property type="entry name" value="Cupredoxin"/>
</dbReference>
<protein>
    <recommendedName>
        <fullName evidence="11">Phytocyanin domain-containing protein</fullName>
    </recommendedName>
</protein>
<dbReference type="PANTHER" id="PTHR33021:SF253">
    <property type="entry name" value="EARLY NODULIN-LIKE PROTEIN 9"/>
    <property type="match status" value="1"/>
</dbReference>
<dbReference type="PANTHER" id="PTHR33021">
    <property type="entry name" value="BLUE COPPER PROTEIN"/>
    <property type="match status" value="1"/>
</dbReference>
<evidence type="ECO:0000256" key="10">
    <source>
        <dbReference type="SAM" id="Phobius"/>
    </source>
</evidence>
<evidence type="ECO:0000256" key="5">
    <source>
        <dbReference type="ARBA" id="ARBA00023136"/>
    </source>
</evidence>
<dbReference type="InterPro" id="IPR039391">
    <property type="entry name" value="Phytocyanin-like"/>
</dbReference>
<dbReference type="Pfam" id="PF02298">
    <property type="entry name" value="Cu_bind_like"/>
    <property type="match status" value="1"/>
</dbReference>
<evidence type="ECO:0000313" key="12">
    <source>
        <dbReference type="EMBL" id="CAI9283555.1"/>
    </source>
</evidence>
<keyword evidence="7" id="KW-0325">Glycoprotein</keyword>
<evidence type="ECO:0000256" key="4">
    <source>
        <dbReference type="ARBA" id="ARBA00022729"/>
    </source>
</evidence>
<keyword evidence="2" id="KW-1003">Cell membrane</keyword>
<keyword evidence="3" id="KW-0336">GPI-anchor</keyword>
<keyword evidence="4" id="KW-0732">Signal</keyword>
<evidence type="ECO:0000256" key="7">
    <source>
        <dbReference type="ARBA" id="ARBA00023180"/>
    </source>
</evidence>
<dbReference type="PROSITE" id="PS51485">
    <property type="entry name" value="PHYTOCYANIN"/>
    <property type="match status" value="1"/>
</dbReference>
<dbReference type="InterPro" id="IPR003245">
    <property type="entry name" value="Phytocyanin_dom"/>
</dbReference>
<evidence type="ECO:0000256" key="1">
    <source>
        <dbReference type="ARBA" id="ARBA00004609"/>
    </source>
</evidence>
<keyword evidence="8" id="KW-0449">Lipoprotein</keyword>
<evidence type="ECO:0000256" key="3">
    <source>
        <dbReference type="ARBA" id="ARBA00022622"/>
    </source>
</evidence>
<feature type="domain" description="Phytocyanin" evidence="11">
    <location>
        <begin position="87"/>
        <end position="187"/>
    </location>
</feature>
<comment type="similarity">
    <text evidence="9">Belongs to the early nodulin-like (ENODL) family.</text>
</comment>